<dbReference type="InterPro" id="IPR002711">
    <property type="entry name" value="HNH"/>
</dbReference>
<dbReference type="GO" id="GO:0004519">
    <property type="term" value="F:endonuclease activity"/>
    <property type="evidence" value="ECO:0007669"/>
    <property type="project" value="InterPro"/>
</dbReference>
<dbReference type="GO" id="GO:0008270">
    <property type="term" value="F:zinc ion binding"/>
    <property type="evidence" value="ECO:0007669"/>
    <property type="project" value="InterPro"/>
</dbReference>
<dbReference type="Gene3D" id="1.10.30.50">
    <property type="match status" value="1"/>
</dbReference>
<evidence type="ECO:0000313" key="2">
    <source>
        <dbReference type="EMBL" id="CAB4152160.1"/>
    </source>
</evidence>
<dbReference type="GO" id="GO:0003676">
    <property type="term" value="F:nucleic acid binding"/>
    <property type="evidence" value="ECO:0007669"/>
    <property type="project" value="InterPro"/>
</dbReference>
<proteinExistence type="predicted"/>
<gene>
    <name evidence="2" type="ORF">UFOVP585_56</name>
</gene>
<feature type="domain" description="HNH nuclease" evidence="1">
    <location>
        <begin position="53"/>
        <end position="112"/>
    </location>
</feature>
<sequence>MIKPKPCKFCGSSYHQSFQCRLKPKKERSKSKKTNLAVKAKPDKKALWDLTVAQWKIVNPDEGGYWFCHYCGEPLTEATLTLDHIKNRSSYKSMHMKYDVSNLVACCSKDNILKGSVSYERFVAKYYPHLVKTS</sequence>
<dbReference type="Pfam" id="PF01844">
    <property type="entry name" value="HNH"/>
    <property type="match status" value="1"/>
</dbReference>
<organism evidence="2">
    <name type="scientific">uncultured Caudovirales phage</name>
    <dbReference type="NCBI Taxonomy" id="2100421"/>
    <lineage>
        <taxon>Viruses</taxon>
        <taxon>Duplodnaviria</taxon>
        <taxon>Heunggongvirae</taxon>
        <taxon>Uroviricota</taxon>
        <taxon>Caudoviricetes</taxon>
        <taxon>Peduoviridae</taxon>
        <taxon>Maltschvirus</taxon>
        <taxon>Maltschvirus maltsch</taxon>
    </lineage>
</organism>
<protein>
    <submittedName>
        <fullName evidence="2">HNHc domain containing protein</fullName>
    </submittedName>
</protein>
<accession>A0A6J5N4E7</accession>
<dbReference type="EMBL" id="LR796562">
    <property type="protein sequence ID" value="CAB4152160.1"/>
    <property type="molecule type" value="Genomic_DNA"/>
</dbReference>
<name>A0A6J5N4E7_9CAUD</name>
<evidence type="ECO:0000259" key="1">
    <source>
        <dbReference type="SMART" id="SM00507"/>
    </source>
</evidence>
<reference evidence="2" key="1">
    <citation type="submission" date="2020-04" db="EMBL/GenBank/DDBJ databases">
        <authorList>
            <person name="Chiriac C."/>
            <person name="Salcher M."/>
            <person name="Ghai R."/>
            <person name="Kavagutti S V."/>
        </authorList>
    </citation>
    <scope>NUCLEOTIDE SEQUENCE</scope>
</reference>
<dbReference type="InterPro" id="IPR003615">
    <property type="entry name" value="HNH_nuc"/>
</dbReference>
<dbReference type="CDD" id="cd00085">
    <property type="entry name" value="HNHc"/>
    <property type="match status" value="1"/>
</dbReference>
<dbReference type="SMART" id="SM00507">
    <property type="entry name" value="HNHc"/>
    <property type="match status" value="1"/>
</dbReference>